<accession>A0ACB8QGK8</accession>
<organism evidence="1 2">
    <name type="scientific">Vararia minispora EC-137</name>
    <dbReference type="NCBI Taxonomy" id="1314806"/>
    <lineage>
        <taxon>Eukaryota</taxon>
        <taxon>Fungi</taxon>
        <taxon>Dikarya</taxon>
        <taxon>Basidiomycota</taxon>
        <taxon>Agaricomycotina</taxon>
        <taxon>Agaricomycetes</taxon>
        <taxon>Russulales</taxon>
        <taxon>Lachnocladiaceae</taxon>
        <taxon>Vararia</taxon>
    </lineage>
</organism>
<reference evidence="1" key="2">
    <citation type="journal article" date="2022" name="New Phytol.">
        <title>Evolutionary transition to the ectomycorrhizal habit in the genomes of a hyperdiverse lineage of mushroom-forming fungi.</title>
        <authorList>
            <person name="Looney B."/>
            <person name="Miyauchi S."/>
            <person name="Morin E."/>
            <person name="Drula E."/>
            <person name="Courty P.E."/>
            <person name="Kohler A."/>
            <person name="Kuo A."/>
            <person name="LaButti K."/>
            <person name="Pangilinan J."/>
            <person name="Lipzen A."/>
            <person name="Riley R."/>
            <person name="Andreopoulos W."/>
            <person name="He G."/>
            <person name="Johnson J."/>
            <person name="Nolan M."/>
            <person name="Tritt A."/>
            <person name="Barry K.W."/>
            <person name="Grigoriev I.V."/>
            <person name="Nagy L.G."/>
            <person name="Hibbett D."/>
            <person name="Henrissat B."/>
            <person name="Matheny P.B."/>
            <person name="Labbe J."/>
            <person name="Martin F.M."/>
        </authorList>
    </citation>
    <scope>NUCLEOTIDE SEQUENCE</scope>
    <source>
        <strain evidence="1">EC-137</strain>
    </source>
</reference>
<keyword evidence="2" id="KW-1185">Reference proteome</keyword>
<reference evidence="1" key="1">
    <citation type="submission" date="2021-02" db="EMBL/GenBank/DDBJ databases">
        <authorList>
            <consortium name="DOE Joint Genome Institute"/>
            <person name="Ahrendt S."/>
            <person name="Looney B.P."/>
            <person name="Miyauchi S."/>
            <person name="Morin E."/>
            <person name="Drula E."/>
            <person name="Courty P.E."/>
            <person name="Chicoki N."/>
            <person name="Fauchery L."/>
            <person name="Kohler A."/>
            <person name="Kuo A."/>
            <person name="Labutti K."/>
            <person name="Pangilinan J."/>
            <person name="Lipzen A."/>
            <person name="Riley R."/>
            <person name="Andreopoulos W."/>
            <person name="He G."/>
            <person name="Johnson J."/>
            <person name="Barry K.W."/>
            <person name="Grigoriev I.V."/>
            <person name="Nagy L."/>
            <person name="Hibbett D."/>
            <person name="Henrissat B."/>
            <person name="Matheny P.B."/>
            <person name="Labbe J."/>
            <person name="Martin F."/>
        </authorList>
    </citation>
    <scope>NUCLEOTIDE SEQUENCE</scope>
    <source>
        <strain evidence="1">EC-137</strain>
    </source>
</reference>
<evidence type="ECO:0000313" key="2">
    <source>
        <dbReference type="Proteomes" id="UP000814128"/>
    </source>
</evidence>
<protein>
    <submittedName>
        <fullName evidence="1">Uncharacterized protein</fullName>
    </submittedName>
</protein>
<name>A0ACB8QGK8_9AGAM</name>
<sequence>MEADAPPVSFTLRPHHLNLLVMITLIYKHFDRLNFSPIFLLRIHEIIICQISETVRPKTHAEIMDMLNKAATSDNPVNVEYVTAVSAQYQDFMSVDRLTSFMSLMSLMIQDVNGGSDDTDLHRRSYYGYFCRRCMVAFLKLSFAGASKLREDHHEWLLGNSGAGYDPTDKEPEKIGTSFDTACLMKLKEVGDTLWKTTADESEWASSDAYSQFERALAINDSNIGNESIRKFFEQHFHEGTDSYPSLHPLDVLFDVEKLMRVKSEQPLSAAFEKLTQAIGLYDHWIDVQGHIPDDREEWGQHAVQSVIWSAAGCEKLAAIEEDIVTLFTETGGDDNNTIVVALNRAYRRARQGEYRQALASLLEPDVWRGILLTDYTRWSWQIWQILALRASRRGQLRFYDNFLIPRRPPGPFNPRDHFKSNRPPISSLIREPLFEAMELRNAGQPAHCVEYILKSLWHAEYQFRFGFYRTGMILLADIGLEFGMTKRSKEIVENILPQVISGDDLEQRALACVTFARCTIAAGERSPGSLRDAIHYLQMAERDYAKIEGLRSLADVQYLLSVVYHNLGMEKERDDAASRNLMTEAEAAKEAEVFCEDWISDVWELHCDVGAVLARR</sequence>
<comment type="caution">
    <text evidence="1">The sequence shown here is derived from an EMBL/GenBank/DDBJ whole genome shotgun (WGS) entry which is preliminary data.</text>
</comment>
<gene>
    <name evidence="1" type="ORF">K488DRAFT_87485</name>
</gene>
<dbReference type="EMBL" id="MU273607">
    <property type="protein sequence ID" value="KAI0030755.1"/>
    <property type="molecule type" value="Genomic_DNA"/>
</dbReference>
<evidence type="ECO:0000313" key="1">
    <source>
        <dbReference type="EMBL" id="KAI0030755.1"/>
    </source>
</evidence>
<proteinExistence type="predicted"/>
<dbReference type="Proteomes" id="UP000814128">
    <property type="component" value="Unassembled WGS sequence"/>
</dbReference>